<dbReference type="InterPro" id="IPR027417">
    <property type="entry name" value="P-loop_NTPase"/>
</dbReference>
<keyword evidence="10" id="KW-1185">Reference proteome</keyword>
<dbReference type="SUPFAM" id="SSF50331">
    <property type="entry name" value="MOP-like"/>
    <property type="match status" value="1"/>
</dbReference>
<dbReference type="InterPro" id="IPR050093">
    <property type="entry name" value="ABC_SmlMolc_Importer"/>
</dbReference>
<dbReference type="PANTHER" id="PTHR42781">
    <property type="entry name" value="SPERMIDINE/PUTRESCINE IMPORT ATP-BINDING PROTEIN POTA"/>
    <property type="match status" value="1"/>
</dbReference>
<dbReference type="InterPro" id="IPR003593">
    <property type="entry name" value="AAA+_ATPase"/>
</dbReference>
<dbReference type="PROSITE" id="PS00211">
    <property type="entry name" value="ABC_TRANSPORTER_1"/>
    <property type="match status" value="1"/>
</dbReference>
<keyword evidence="5" id="KW-1278">Translocase</keyword>
<evidence type="ECO:0000313" key="9">
    <source>
        <dbReference type="EMBL" id="GAA2214300.1"/>
    </source>
</evidence>
<keyword evidence="7" id="KW-0472">Membrane</keyword>
<dbReference type="Proteomes" id="UP001499843">
    <property type="component" value="Unassembled WGS sequence"/>
</dbReference>
<dbReference type="Gene3D" id="2.40.50.100">
    <property type="match status" value="1"/>
</dbReference>
<keyword evidence="3" id="KW-0547">Nucleotide-binding</keyword>
<sequence length="321" mass="34996">MAIEVRNVNKSFGTTRVLDDVSIDVASGSLTALLGPSGGGKSTLLRVIAGLETPDTGTVVISGADATHLPPQRRNVGFVFQHYAAFKHMTVFRNVAFGLEIRKRPKDEIRSRVTDLLKLVHLESFADRYPAQLSGGQRQRMALARALAVEPQVLLLDEPFGALDAQVRKELRTWLRRLHDEVHVTTVFVTHDQEEAIEVADTIVVLADGQVKQVGSPADVYDHPADPFVMRFLGPVTELDGHLVRPHDIDLGAGPVDGGVPATVTRVVRLGFEIRVELLIGEQEAWAQVTRGTVEDLDLHPGQTVHVRPSPAARPLAVSTP</sequence>
<dbReference type="NCBIfam" id="TIGR00968">
    <property type="entry name" value="3a0106s01"/>
    <property type="match status" value="1"/>
</dbReference>
<keyword evidence="6" id="KW-0764">Sulfate transport</keyword>
<evidence type="ECO:0000256" key="5">
    <source>
        <dbReference type="ARBA" id="ARBA00022967"/>
    </source>
</evidence>
<dbReference type="EMBL" id="BAAAQX010000039">
    <property type="protein sequence ID" value="GAA2214300.1"/>
    <property type="molecule type" value="Genomic_DNA"/>
</dbReference>
<comment type="caution">
    <text evidence="9">The sequence shown here is derived from an EMBL/GenBank/DDBJ whole genome shotgun (WGS) entry which is preliminary data.</text>
</comment>
<accession>A0ABN3CYF8</accession>
<dbReference type="SUPFAM" id="SSF52540">
    <property type="entry name" value="P-loop containing nucleoside triphosphate hydrolases"/>
    <property type="match status" value="1"/>
</dbReference>
<evidence type="ECO:0000256" key="6">
    <source>
        <dbReference type="ARBA" id="ARBA00023032"/>
    </source>
</evidence>
<dbReference type="PROSITE" id="PS50893">
    <property type="entry name" value="ABC_TRANSPORTER_2"/>
    <property type="match status" value="1"/>
</dbReference>
<dbReference type="CDD" id="cd03296">
    <property type="entry name" value="ABC_CysA_sulfate_importer"/>
    <property type="match status" value="1"/>
</dbReference>
<dbReference type="InterPro" id="IPR005666">
    <property type="entry name" value="Sulph_transpt1"/>
</dbReference>
<keyword evidence="2" id="KW-1003">Cell membrane</keyword>
<keyword evidence="1" id="KW-0813">Transport</keyword>
<dbReference type="InterPro" id="IPR003439">
    <property type="entry name" value="ABC_transporter-like_ATP-bd"/>
</dbReference>
<evidence type="ECO:0000256" key="4">
    <source>
        <dbReference type="ARBA" id="ARBA00022840"/>
    </source>
</evidence>
<dbReference type="InterPro" id="IPR008995">
    <property type="entry name" value="Mo/tungstate-bd_C_term_dom"/>
</dbReference>
<evidence type="ECO:0000259" key="8">
    <source>
        <dbReference type="PROSITE" id="PS50893"/>
    </source>
</evidence>
<dbReference type="Pfam" id="PF00005">
    <property type="entry name" value="ABC_tran"/>
    <property type="match status" value="1"/>
</dbReference>
<gene>
    <name evidence="9" type="ORF">GCM10009850_097650</name>
</gene>
<dbReference type="InterPro" id="IPR017871">
    <property type="entry name" value="ABC_transporter-like_CS"/>
</dbReference>
<feature type="domain" description="ABC transporter" evidence="8">
    <location>
        <begin position="3"/>
        <end position="233"/>
    </location>
</feature>
<dbReference type="InterPro" id="IPR024765">
    <property type="entry name" value="TOBE-like"/>
</dbReference>
<evidence type="ECO:0000256" key="1">
    <source>
        <dbReference type="ARBA" id="ARBA00022448"/>
    </source>
</evidence>
<dbReference type="SMART" id="SM00382">
    <property type="entry name" value="AAA"/>
    <property type="match status" value="1"/>
</dbReference>
<keyword evidence="4" id="KW-0067">ATP-binding</keyword>
<dbReference type="Gene3D" id="3.40.50.300">
    <property type="entry name" value="P-loop containing nucleotide triphosphate hydrolases"/>
    <property type="match status" value="1"/>
</dbReference>
<proteinExistence type="predicted"/>
<evidence type="ECO:0000256" key="7">
    <source>
        <dbReference type="ARBA" id="ARBA00023136"/>
    </source>
</evidence>
<evidence type="ECO:0000256" key="3">
    <source>
        <dbReference type="ARBA" id="ARBA00022741"/>
    </source>
</evidence>
<dbReference type="RefSeq" id="WP_344491543.1">
    <property type="nucleotide sequence ID" value="NZ_BAAAQX010000039.1"/>
</dbReference>
<dbReference type="PANTHER" id="PTHR42781:SF4">
    <property type="entry name" value="SPERMIDINE_PUTRESCINE IMPORT ATP-BINDING PROTEIN POTA"/>
    <property type="match status" value="1"/>
</dbReference>
<reference evidence="9 10" key="1">
    <citation type="journal article" date="2019" name="Int. J. Syst. Evol. Microbiol.">
        <title>The Global Catalogue of Microorganisms (GCM) 10K type strain sequencing project: providing services to taxonomists for standard genome sequencing and annotation.</title>
        <authorList>
            <consortium name="The Broad Institute Genomics Platform"/>
            <consortium name="The Broad Institute Genome Sequencing Center for Infectious Disease"/>
            <person name="Wu L."/>
            <person name="Ma J."/>
        </authorList>
    </citation>
    <scope>NUCLEOTIDE SEQUENCE [LARGE SCALE GENOMIC DNA]</scope>
    <source>
        <strain evidence="9 10">JCM 16114</strain>
    </source>
</reference>
<evidence type="ECO:0000313" key="10">
    <source>
        <dbReference type="Proteomes" id="UP001499843"/>
    </source>
</evidence>
<organism evidence="9 10">
    <name type="scientific">Nonomuraea monospora</name>
    <dbReference type="NCBI Taxonomy" id="568818"/>
    <lineage>
        <taxon>Bacteria</taxon>
        <taxon>Bacillati</taxon>
        <taxon>Actinomycetota</taxon>
        <taxon>Actinomycetes</taxon>
        <taxon>Streptosporangiales</taxon>
        <taxon>Streptosporangiaceae</taxon>
        <taxon>Nonomuraea</taxon>
    </lineage>
</organism>
<dbReference type="Pfam" id="PF12857">
    <property type="entry name" value="TOBE_3"/>
    <property type="match status" value="1"/>
</dbReference>
<name>A0ABN3CYF8_9ACTN</name>
<protein>
    <submittedName>
        <fullName evidence="9">TOBE-like domain-containing protein</fullName>
    </submittedName>
</protein>
<evidence type="ECO:0000256" key="2">
    <source>
        <dbReference type="ARBA" id="ARBA00022475"/>
    </source>
</evidence>